<organism evidence="2 3">
    <name type="scientific">Caerostris extrusa</name>
    <name type="common">Bark spider</name>
    <name type="synonym">Caerostris bankana</name>
    <dbReference type="NCBI Taxonomy" id="172846"/>
    <lineage>
        <taxon>Eukaryota</taxon>
        <taxon>Metazoa</taxon>
        <taxon>Ecdysozoa</taxon>
        <taxon>Arthropoda</taxon>
        <taxon>Chelicerata</taxon>
        <taxon>Arachnida</taxon>
        <taxon>Araneae</taxon>
        <taxon>Araneomorphae</taxon>
        <taxon>Entelegynae</taxon>
        <taxon>Araneoidea</taxon>
        <taxon>Araneidae</taxon>
        <taxon>Caerostris</taxon>
    </lineage>
</organism>
<feature type="compositionally biased region" description="Acidic residues" evidence="1">
    <location>
        <begin position="1"/>
        <end position="12"/>
    </location>
</feature>
<feature type="non-terminal residue" evidence="2">
    <location>
        <position position="1"/>
    </location>
</feature>
<dbReference type="AlphaFoldDB" id="A0AAV4XTT9"/>
<evidence type="ECO:0000313" key="2">
    <source>
        <dbReference type="EMBL" id="GIY98457.1"/>
    </source>
</evidence>
<gene>
    <name evidence="2" type="ORF">CEXT_223441</name>
</gene>
<proteinExistence type="predicted"/>
<dbReference type="EMBL" id="BPLR01000930">
    <property type="protein sequence ID" value="GIY98457.1"/>
    <property type="molecule type" value="Genomic_DNA"/>
</dbReference>
<accession>A0AAV4XTT9</accession>
<evidence type="ECO:0000313" key="3">
    <source>
        <dbReference type="Proteomes" id="UP001054945"/>
    </source>
</evidence>
<name>A0AAV4XTT9_CAEEX</name>
<sequence length="46" mass="5347">FPGESEEEDEEGRADLYQEEEGRYEGLRTSLLEEKHGLLTTILFET</sequence>
<dbReference type="Proteomes" id="UP001054945">
    <property type="component" value="Unassembled WGS sequence"/>
</dbReference>
<keyword evidence="3" id="KW-1185">Reference proteome</keyword>
<comment type="caution">
    <text evidence="2">The sequence shown here is derived from an EMBL/GenBank/DDBJ whole genome shotgun (WGS) entry which is preliminary data.</text>
</comment>
<protein>
    <submittedName>
        <fullName evidence="2">Uncharacterized protein</fullName>
    </submittedName>
</protein>
<evidence type="ECO:0000256" key="1">
    <source>
        <dbReference type="SAM" id="MobiDB-lite"/>
    </source>
</evidence>
<reference evidence="2 3" key="1">
    <citation type="submission" date="2021-06" db="EMBL/GenBank/DDBJ databases">
        <title>Caerostris extrusa draft genome.</title>
        <authorList>
            <person name="Kono N."/>
            <person name="Arakawa K."/>
        </authorList>
    </citation>
    <scope>NUCLEOTIDE SEQUENCE [LARGE SCALE GENOMIC DNA]</scope>
</reference>
<feature type="region of interest" description="Disordered" evidence="1">
    <location>
        <begin position="1"/>
        <end position="21"/>
    </location>
</feature>